<sequence>MDLDSPTKNKRRFDRKEKDESVLAEYAELDDINDLSDISISNDTPPNSNPPSPTQDPISSKPLCPIIRGDAAVNAQPKALGDATPTSIGNIITAPFPFLKLPLSIRKIVYSILLVVPGLICVRQNHTCYHDEEKAFLYAEARLLVPGIAYALPQITVGGFKVRLSRFRYANAGILRASKEVLAEAKAVM</sequence>
<dbReference type="Proteomes" id="UP001521785">
    <property type="component" value="Unassembled WGS sequence"/>
</dbReference>
<gene>
    <name evidence="2" type="ORF">SLS60_004199</name>
</gene>
<proteinExistence type="predicted"/>
<evidence type="ECO:0000313" key="3">
    <source>
        <dbReference type="Proteomes" id="UP001521785"/>
    </source>
</evidence>
<comment type="caution">
    <text evidence="2">The sequence shown here is derived from an EMBL/GenBank/DDBJ whole genome shotgun (WGS) entry which is preliminary data.</text>
</comment>
<feature type="region of interest" description="Disordered" evidence="1">
    <location>
        <begin position="34"/>
        <end position="60"/>
    </location>
</feature>
<feature type="compositionally biased region" description="Low complexity" evidence="1">
    <location>
        <begin position="35"/>
        <end position="46"/>
    </location>
</feature>
<reference evidence="2 3" key="1">
    <citation type="submission" date="2024-02" db="EMBL/GenBank/DDBJ databases">
        <title>De novo assembly and annotation of 12 fungi associated with fruit tree decline syndrome in Ontario, Canada.</title>
        <authorList>
            <person name="Sulman M."/>
            <person name="Ellouze W."/>
            <person name="Ilyukhin E."/>
        </authorList>
    </citation>
    <scope>NUCLEOTIDE SEQUENCE [LARGE SCALE GENOMIC DNA]</scope>
    <source>
        <strain evidence="2 3">M42-189</strain>
    </source>
</reference>
<protein>
    <submittedName>
        <fullName evidence="2">Uncharacterized protein</fullName>
    </submittedName>
</protein>
<accession>A0ABR3RS83</accession>
<dbReference type="EMBL" id="JAKJXO020000004">
    <property type="protein sequence ID" value="KAL1606792.1"/>
    <property type="molecule type" value="Genomic_DNA"/>
</dbReference>
<keyword evidence="3" id="KW-1185">Reference proteome</keyword>
<name>A0ABR3RS83_9PLEO</name>
<evidence type="ECO:0000256" key="1">
    <source>
        <dbReference type="SAM" id="MobiDB-lite"/>
    </source>
</evidence>
<organism evidence="2 3">
    <name type="scientific">Paraconiothyrium brasiliense</name>
    <dbReference type="NCBI Taxonomy" id="300254"/>
    <lineage>
        <taxon>Eukaryota</taxon>
        <taxon>Fungi</taxon>
        <taxon>Dikarya</taxon>
        <taxon>Ascomycota</taxon>
        <taxon>Pezizomycotina</taxon>
        <taxon>Dothideomycetes</taxon>
        <taxon>Pleosporomycetidae</taxon>
        <taxon>Pleosporales</taxon>
        <taxon>Massarineae</taxon>
        <taxon>Didymosphaeriaceae</taxon>
        <taxon>Paraconiothyrium</taxon>
    </lineage>
</organism>
<evidence type="ECO:0000313" key="2">
    <source>
        <dbReference type="EMBL" id="KAL1606792.1"/>
    </source>
</evidence>